<accession>A0A6A3IHA4</accession>
<reference evidence="1 2" key="1">
    <citation type="submission" date="2018-09" db="EMBL/GenBank/DDBJ databases">
        <title>Genomic investigation of the strawberry pathogen Phytophthora fragariae indicates pathogenicity is determined by transcriptional variation in three key races.</title>
        <authorList>
            <person name="Adams T.M."/>
            <person name="Armitage A.D."/>
            <person name="Sobczyk M.K."/>
            <person name="Bates H.J."/>
            <person name="Dunwell J.M."/>
            <person name="Nellist C.F."/>
            <person name="Harrison R.J."/>
        </authorList>
    </citation>
    <scope>NUCLEOTIDE SEQUENCE [LARGE SCALE GENOMIC DNA]</scope>
    <source>
        <strain evidence="1 2">SCRP324</strain>
    </source>
</reference>
<dbReference type="OrthoDB" id="128729at2759"/>
<proteinExistence type="predicted"/>
<dbReference type="Proteomes" id="UP000435112">
    <property type="component" value="Unassembled WGS sequence"/>
</dbReference>
<name>A0A6A3IHA4_9STRA</name>
<gene>
    <name evidence="1" type="ORF">PR002_g23509</name>
</gene>
<evidence type="ECO:0000313" key="2">
    <source>
        <dbReference type="Proteomes" id="UP000435112"/>
    </source>
</evidence>
<dbReference type="EMBL" id="QXFU01002701">
    <property type="protein sequence ID" value="KAE8982519.1"/>
    <property type="molecule type" value="Genomic_DNA"/>
</dbReference>
<evidence type="ECO:0000313" key="1">
    <source>
        <dbReference type="EMBL" id="KAE8982519.1"/>
    </source>
</evidence>
<dbReference type="AlphaFoldDB" id="A0A6A3IHA4"/>
<protein>
    <submittedName>
        <fullName evidence="1">Uncharacterized protein</fullName>
    </submittedName>
</protein>
<sequence>MRDFSRRTIYHPTEDQHVLAALEVLSLLVSEMYVNIVADLVDATRRFVLLLRKTKSMHGPEAVPELVAWIDDRFESFRSCLAEYDLAAEEEVKSHFQFNHDSYVQVVQRVINLKVEADLKSPAT</sequence>
<organism evidence="1 2">
    <name type="scientific">Phytophthora rubi</name>
    <dbReference type="NCBI Taxonomy" id="129364"/>
    <lineage>
        <taxon>Eukaryota</taxon>
        <taxon>Sar</taxon>
        <taxon>Stramenopiles</taxon>
        <taxon>Oomycota</taxon>
        <taxon>Peronosporomycetes</taxon>
        <taxon>Peronosporales</taxon>
        <taxon>Peronosporaceae</taxon>
        <taxon>Phytophthora</taxon>
    </lineage>
</organism>
<comment type="caution">
    <text evidence="1">The sequence shown here is derived from an EMBL/GenBank/DDBJ whole genome shotgun (WGS) entry which is preliminary data.</text>
</comment>